<name>A0A917UCV7_9ACTN</name>
<organism evidence="1 2">
    <name type="scientific">Dactylosporangium sucinum</name>
    <dbReference type="NCBI Taxonomy" id="1424081"/>
    <lineage>
        <taxon>Bacteria</taxon>
        <taxon>Bacillati</taxon>
        <taxon>Actinomycetota</taxon>
        <taxon>Actinomycetes</taxon>
        <taxon>Micromonosporales</taxon>
        <taxon>Micromonosporaceae</taxon>
        <taxon>Dactylosporangium</taxon>
    </lineage>
</organism>
<sequence>MQHLPAMFAARPWDGLWPGPDLTFPGKWEDRNWRNVPGPIYGAMTDGCWFGRLYAPRHVLYGDDVHDEQEFLYRQPRNVHELRDVIVSAQADPYVGWGCDGDTHRTPSLVRDWWRDRDRSRDWITVGERALRDLVADLNTIDSEYGLIDTIYREQAWDAFQDLAGRLHIPEARASEWFDEDRRF</sequence>
<dbReference type="AlphaFoldDB" id="A0A917UCV7"/>
<protein>
    <submittedName>
        <fullName evidence="1">Uncharacterized protein</fullName>
    </submittedName>
</protein>
<gene>
    <name evidence="1" type="ORF">GCM10007977_100030</name>
</gene>
<evidence type="ECO:0000313" key="2">
    <source>
        <dbReference type="Proteomes" id="UP000642070"/>
    </source>
</evidence>
<reference evidence="1" key="1">
    <citation type="journal article" date="2014" name="Int. J. Syst. Evol. Microbiol.">
        <title>Complete genome sequence of Corynebacterium casei LMG S-19264T (=DSM 44701T), isolated from a smear-ripened cheese.</title>
        <authorList>
            <consortium name="US DOE Joint Genome Institute (JGI-PGF)"/>
            <person name="Walter F."/>
            <person name="Albersmeier A."/>
            <person name="Kalinowski J."/>
            <person name="Ruckert C."/>
        </authorList>
    </citation>
    <scope>NUCLEOTIDE SEQUENCE</scope>
    <source>
        <strain evidence="1">JCM 19831</strain>
    </source>
</reference>
<reference evidence="1" key="2">
    <citation type="submission" date="2020-09" db="EMBL/GenBank/DDBJ databases">
        <authorList>
            <person name="Sun Q."/>
            <person name="Ohkuma M."/>
        </authorList>
    </citation>
    <scope>NUCLEOTIDE SEQUENCE</scope>
    <source>
        <strain evidence="1">JCM 19831</strain>
    </source>
</reference>
<dbReference type="EMBL" id="BMPI01000090">
    <property type="protein sequence ID" value="GGM82539.1"/>
    <property type="molecule type" value="Genomic_DNA"/>
</dbReference>
<keyword evidence="2" id="KW-1185">Reference proteome</keyword>
<comment type="caution">
    <text evidence="1">The sequence shown here is derived from an EMBL/GenBank/DDBJ whole genome shotgun (WGS) entry which is preliminary data.</text>
</comment>
<proteinExistence type="predicted"/>
<evidence type="ECO:0000313" key="1">
    <source>
        <dbReference type="EMBL" id="GGM82539.1"/>
    </source>
</evidence>
<dbReference type="Proteomes" id="UP000642070">
    <property type="component" value="Unassembled WGS sequence"/>
</dbReference>
<accession>A0A917UCV7</accession>